<reference evidence="2 3" key="2">
    <citation type="submission" date="2024-07" db="EMBL/GenBank/DDBJ databases">
        <authorList>
            <person name="Akdeniz Z."/>
        </authorList>
    </citation>
    <scope>NUCLEOTIDE SEQUENCE [LARGE SCALE GENOMIC DNA]</scope>
</reference>
<dbReference type="EMBL" id="CATOUU010001180">
    <property type="protein sequence ID" value="CAI9977736.1"/>
    <property type="molecule type" value="Genomic_DNA"/>
</dbReference>
<gene>
    <name evidence="2" type="ORF">HINF_LOCUS35026</name>
    <name evidence="1" type="ORF">HINF_LOCUS65381</name>
</gene>
<sequence>MQSRLERNNNLFGSQLRTLFPHECFLVWNLVVQNGVNRQCSFMQSLSFESCFPRCPDKVFLNQTATRRQNCNLFCLQPSTSLTFQTRGQMQFKSANANTQEQSVELNMIVLHAADQRIAFRWKIGQTRYQLGCDTSNQAVKGFKLNSLNMRDLRLKP</sequence>
<dbReference type="EMBL" id="CAXDID020000126">
    <property type="protein sequence ID" value="CAL6033564.1"/>
    <property type="molecule type" value="Genomic_DNA"/>
</dbReference>
<evidence type="ECO:0000313" key="1">
    <source>
        <dbReference type="EMBL" id="CAI9977736.1"/>
    </source>
</evidence>
<dbReference type="AlphaFoldDB" id="A0AA86RNC8"/>
<dbReference type="Proteomes" id="UP001642409">
    <property type="component" value="Unassembled WGS sequence"/>
</dbReference>
<evidence type="ECO:0000313" key="3">
    <source>
        <dbReference type="Proteomes" id="UP001642409"/>
    </source>
</evidence>
<accession>A0AA86RNC8</accession>
<evidence type="ECO:0000313" key="2">
    <source>
        <dbReference type="EMBL" id="CAL6033564.1"/>
    </source>
</evidence>
<reference evidence="1" key="1">
    <citation type="submission" date="2023-06" db="EMBL/GenBank/DDBJ databases">
        <authorList>
            <person name="Kurt Z."/>
        </authorList>
    </citation>
    <scope>NUCLEOTIDE SEQUENCE</scope>
</reference>
<name>A0AA86RNC8_9EUKA</name>
<comment type="caution">
    <text evidence="1">The sequence shown here is derived from an EMBL/GenBank/DDBJ whole genome shotgun (WGS) entry which is preliminary data.</text>
</comment>
<organism evidence="1">
    <name type="scientific">Hexamita inflata</name>
    <dbReference type="NCBI Taxonomy" id="28002"/>
    <lineage>
        <taxon>Eukaryota</taxon>
        <taxon>Metamonada</taxon>
        <taxon>Diplomonadida</taxon>
        <taxon>Hexamitidae</taxon>
        <taxon>Hexamitinae</taxon>
        <taxon>Hexamita</taxon>
    </lineage>
</organism>
<protein>
    <submittedName>
        <fullName evidence="2">Hypothetical_protein</fullName>
    </submittedName>
</protein>
<keyword evidence="3" id="KW-1185">Reference proteome</keyword>
<proteinExistence type="predicted"/>